<dbReference type="STRING" id="544711.F0U8R2"/>
<sequence length="678" mass="75068">MPRISASRGIHWVRRKYGWTSSLTEDTLRSWPEHENSTPKWEAKGVSGAKHPLILSKLLKRWRESWLQMPAEVDSGSFVDANPKAEAEPFDESGRPPVFVQRVHIQRWQSYAPIQETVFRSHETGLLVASSEYSTGPHEWYHAGQYYQEDTSISLEMLLKAPHEFRRKAQKGRLTRTKEWLTNHRNSSRLSFTSPISSRSSGTSPFPPFPSPPGSPLPCRDSYCSELPDSTRCELADTSIVIENPTSLCQASLSAGSVPPQYSDSGEVKSNQNGFECAVQDICPISKTECQIYQSSPVSNADSCTSPSLNRATNLDNGDVINQLNPHPLKESLPLVVNCCTWEIKAMRDTETLPSYDPQKDDSTETQLREKGRIYDSVYLEKSNHESPQRISNHANGQNGGSYYGSGIKSNSSYHSSTSIFGNGGDRHGKRGYGNCDESENNSQDEDDDGDNNRKRKRFRHLTPGSGQRQFACVYNKYDPETYHGDRDRKYLTCSGTSFKYFSLLARHLSRTHDEHDWEDASGSANTCDPSPSNWGSSKLQPHCVGGDSQPNPNVTSLMAAIAVLQSTVERQQIQLEALAKQVSFLTQLQLGGFTAEDASNKPPAYPLVSPADSSTNSPNGNISENLFVYSNFEHPGETAIPGISLGQPTPSSTPTEEATGYNSIASSYDGGLYIHPT</sequence>
<evidence type="ECO:0000313" key="4">
    <source>
        <dbReference type="Proteomes" id="UP000008142"/>
    </source>
</evidence>
<feature type="compositionally biased region" description="Low complexity" evidence="2">
    <location>
        <begin position="191"/>
        <end position="204"/>
    </location>
</feature>
<dbReference type="EMBL" id="DS990636">
    <property type="protein sequence ID" value="EGC41759.1"/>
    <property type="molecule type" value="Genomic_DNA"/>
</dbReference>
<feature type="compositionally biased region" description="Acidic residues" evidence="2">
    <location>
        <begin position="437"/>
        <end position="450"/>
    </location>
</feature>
<name>F0U8R2_AJEC8</name>
<feature type="region of interest" description="Disordered" evidence="2">
    <location>
        <begin position="191"/>
        <end position="214"/>
    </location>
</feature>
<feature type="region of interest" description="Disordered" evidence="2">
    <location>
        <begin position="517"/>
        <end position="548"/>
    </location>
</feature>
<feature type="compositionally biased region" description="Basic and acidic residues" evidence="2">
    <location>
        <begin position="358"/>
        <end position="374"/>
    </location>
</feature>
<gene>
    <name evidence="3" type="ORF">HCEG_01121</name>
</gene>
<feature type="region of interest" description="Disordered" evidence="2">
    <location>
        <begin position="352"/>
        <end position="463"/>
    </location>
</feature>
<evidence type="ECO:0000256" key="1">
    <source>
        <dbReference type="SAM" id="Coils"/>
    </source>
</evidence>
<organism evidence="4">
    <name type="scientific">Ajellomyces capsulatus (strain H88)</name>
    <name type="common">Darling's disease fungus</name>
    <name type="synonym">Histoplasma capsulatum</name>
    <dbReference type="NCBI Taxonomy" id="544711"/>
    <lineage>
        <taxon>Eukaryota</taxon>
        <taxon>Fungi</taxon>
        <taxon>Dikarya</taxon>
        <taxon>Ascomycota</taxon>
        <taxon>Pezizomycotina</taxon>
        <taxon>Eurotiomycetes</taxon>
        <taxon>Eurotiomycetidae</taxon>
        <taxon>Onygenales</taxon>
        <taxon>Ajellomycetaceae</taxon>
        <taxon>Histoplasma</taxon>
    </lineage>
</organism>
<keyword evidence="1" id="KW-0175">Coiled coil</keyword>
<dbReference type="VEuPathDB" id="FungiDB:I7I53_07247"/>
<feature type="coiled-coil region" evidence="1">
    <location>
        <begin position="562"/>
        <end position="589"/>
    </location>
</feature>
<protein>
    <submittedName>
        <fullName evidence="3">Uncharacterized protein</fullName>
    </submittedName>
</protein>
<feature type="compositionally biased region" description="Polar residues" evidence="2">
    <location>
        <begin position="408"/>
        <end position="421"/>
    </location>
</feature>
<dbReference type="OMA" id="PDSTRCE"/>
<evidence type="ECO:0000313" key="3">
    <source>
        <dbReference type="EMBL" id="EGC41759.1"/>
    </source>
</evidence>
<proteinExistence type="predicted"/>
<feature type="region of interest" description="Disordered" evidence="2">
    <location>
        <begin position="640"/>
        <end position="664"/>
    </location>
</feature>
<evidence type="ECO:0000256" key="2">
    <source>
        <dbReference type="SAM" id="MobiDB-lite"/>
    </source>
</evidence>
<reference evidence="4" key="1">
    <citation type="submission" date="2008-07" db="EMBL/GenBank/DDBJ databases">
        <title>Annotation of Ajellomyces capsulatus strain H88.</title>
        <authorList>
            <person name="Champion M."/>
            <person name="Cuomo C."/>
            <person name="Ma L.-J."/>
            <person name="Henn M.R."/>
            <person name="Sil A."/>
            <person name="Goldman B."/>
            <person name="Young S.K."/>
            <person name="Kodira C.D."/>
            <person name="Zeng Q."/>
            <person name="Koehrsen M."/>
            <person name="Alvarado L."/>
            <person name="Berlin A."/>
            <person name="Borenstein D."/>
            <person name="Chen Z."/>
            <person name="Engels R."/>
            <person name="Freedman E."/>
            <person name="Gellesch M."/>
            <person name="Goldberg J."/>
            <person name="Griggs A."/>
            <person name="Gujja S."/>
            <person name="Heiman D."/>
            <person name="Hepburn T."/>
            <person name="Howarth C."/>
            <person name="Jen D."/>
            <person name="Larson L."/>
            <person name="Lewis B."/>
            <person name="Mehta T."/>
            <person name="Park D."/>
            <person name="Pearson M."/>
            <person name="Roberts A."/>
            <person name="Saif S."/>
            <person name="Shea T."/>
            <person name="Shenoy N."/>
            <person name="Sisk P."/>
            <person name="Stolte C."/>
            <person name="Sykes S."/>
            <person name="Walk T."/>
            <person name="White J."/>
            <person name="Yandava C."/>
            <person name="Klein B."/>
            <person name="McEwen J.G."/>
            <person name="Puccia R."/>
            <person name="Goldman G.H."/>
            <person name="Felipe M.S."/>
            <person name="Nino-Vega G."/>
            <person name="San-Blas G."/>
            <person name="Taylor J."/>
            <person name="Mendoza L."/>
            <person name="Galagan J."/>
            <person name="Nusbaum C."/>
            <person name="Birren B."/>
        </authorList>
    </citation>
    <scope>NUCLEOTIDE SEQUENCE [LARGE SCALE GENOMIC DNA]</scope>
    <source>
        <strain evidence="4">H88</strain>
    </source>
</reference>
<accession>F0U8R2</accession>
<dbReference type="HOGENOM" id="CLU_023516_0_0_1"/>
<dbReference type="Proteomes" id="UP000008142">
    <property type="component" value="Unassembled WGS sequence"/>
</dbReference>
<dbReference type="OrthoDB" id="4161727at2759"/>
<feature type="compositionally biased region" description="Pro residues" evidence="2">
    <location>
        <begin position="205"/>
        <end position="214"/>
    </location>
</feature>
<feature type="region of interest" description="Disordered" evidence="2">
    <location>
        <begin position="598"/>
        <end position="620"/>
    </location>
</feature>
<feature type="compositionally biased region" description="Low complexity" evidence="2">
    <location>
        <begin position="649"/>
        <end position="658"/>
    </location>
</feature>
<feature type="compositionally biased region" description="Polar residues" evidence="2">
    <location>
        <begin position="523"/>
        <end position="540"/>
    </location>
</feature>
<dbReference type="AlphaFoldDB" id="F0U8R2"/>